<dbReference type="SUPFAM" id="SSF53756">
    <property type="entry name" value="UDP-Glycosyltransferase/glycogen phosphorylase"/>
    <property type="match status" value="1"/>
</dbReference>
<dbReference type="Gene3D" id="3.40.50.2000">
    <property type="entry name" value="Glycogen Phosphorylase B"/>
    <property type="match status" value="2"/>
</dbReference>
<feature type="transmembrane region" description="Helical" evidence="5">
    <location>
        <begin position="467"/>
        <end position="491"/>
    </location>
</feature>
<feature type="signal peptide" evidence="5">
    <location>
        <begin position="1"/>
        <end position="20"/>
    </location>
</feature>
<keyword evidence="5" id="KW-1133">Transmembrane helix</keyword>
<dbReference type="HOGENOM" id="CLU_012949_0_2_1"/>
<keyword evidence="3 4" id="KW-0808">Transferase</keyword>
<dbReference type="InterPro" id="IPR035595">
    <property type="entry name" value="UDP_glycos_trans_CS"/>
</dbReference>
<dbReference type="GO" id="GO:0015020">
    <property type="term" value="F:glucuronosyltransferase activity"/>
    <property type="evidence" value="ECO:0007669"/>
    <property type="project" value="UniProtKB-EC"/>
</dbReference>
<proteinExistence type="evidence at transcript level"/>
<keyword evidence="5" id="KW-0472">Membrane</keyword>
<accession>T1JKF7</accession>
<dbReference type="PANTHER" id="PTHR48043">
    <property type="entry name" value="EG:EG0003.4 PROTEIN-RELATED"/>
    <property type="match status" value="1"/>
</dbReference>
<evidence type="ECO:0000256" key="5">
    <source>
        <dbReference type="RuleBase" id="RU362059"/>
    </source>
</evidence>
<evidence type="ECO:0000313" key="6">
    <source>
        <dbReference type="EMBL" id="AHX56943.1"/>
    </source>
</evidence>
<dbReference type="PANTHER" id="PTHR48043:SF159">
    <property type="entry name" value="EG:EG0003.4 PROTEIN-RELATED"/>
    <property type="match status" value="1"/>
</dbReference>
<sequence>MKLPRTLSLMLVLFVQLTEAYKILCLLPLASQSHKNLFDPLINELAGRGHEVTVVAPYKLAQPIANINEIQIENIITSESTQLISNWVKYSNYHPLFTASYYKPFTIIGCKAYFENAQVKQLLKSGKQFDVVIVNALLNDCALATAPLLGKYIIMHSPTCLIPWNPVFVPQPPSYVPNIFLPYTSRMNFFQRVNNVVTNIGFNFMYNYHLLPAVQDEITKHVAENPLVHQAHQAVSLTLTNSDPVLISARPSMPNIVNVGGLHCTSANPLPSELEDFVKKSGNDGFIYFSLGSNILIKDLENEIKDHLLNAFSKLKQKVIFKCEEELNNLPPNVKLVKWAPQQDLLGHPKIKAFITHGGLLSLQESVYHEVPVVAIPLMGDQPSNVARVVELEIGLKLDFHSISTDSLLEAVDKILSNSYKDNVKKYSRVFRDHYQHPVQRAAFWVEYVVRHDGAKHLRSPGEDLNLFQYLLLDILALLLLCFVSVLWVMLSVGKCVLARILPCGKKTKKLTVKKKQ</sequence>
<dbReference type="EC" id="2.4.1.17" evidence="5"/>
<evidence type="ECO:0000256" key="3">
    <source>
        <dbReference type="ARBA" id="ARBA00022679"/>
    </source>
</evidence>
<comment type="subcellular location">
    <subcellularLocation>
        <location evidence="5">Membrane</location>
        <topology evidence="5">Single-pass membrane protein</topology>
    </subcellularLocation>
</comment>
<keyword evidence="5" id="KW-0812">Transmembrane</keyword>
<reference evidence="6" key="3">
    <citation type="submission" date="2014-03" db="EMBL/GenBank/DDBJ databases">
        <authorList>
            <person name="Ahn S.-J."/>
            <person name="Dermauw W."/>
            <person name="Wybouw N."/>
            <person name="Heckel D.G."/>
            <person name="Van Leeuwen T."/>
        </authorList>
    </citation>
    <scope>NUCLEOTIDE SEQUENCE</scope>
</reference>
<protein>
    <recommendedName>
        <fullName evidence="5">UDP-glucuronosyltransferase</fullName>
        <ecNumber evidence="5">2.4.1.17</ecNumber>
    </recommendedName>
</protein>
<name>T1JKF7_STRMM</name>
<dbReference type="InterPro" id="IPR002213">
    <property type="entry name" value="UDP_glucos_trans"/>
</dbReference>
<reference evidence="6" key="2">
    <citation type="journal article" date="2014" name="Insect Biochem. Mol. Biol.">
        <title>Bacterial origin of a diverse family of UDP-glycosyltransferase genes in the Tetranychus urticae genome.</title>
        <authorList>
            <person name="Ahn S.J."/>
            <person name="Dermauw W."/>
            <person name="Wybouw N."/>
            <person name="Heckel D.G."/>
            <person name="Van Leeuwen T."/>
        </authorList>
    </citation>
    <scope>NUCLEOTIDE SEQUENCE</scope>
</reference>
<dbReference type="EnsemblMetazoa" id="SMAR014337-RA">
    <property type="protein sequence ID" value="SMAR014337-PA"/>
    <property type="gene ID" value="SMAR014337"/>
</dbReference>
<evidence type="ECO:0000256" key="1">
    <source>
        <dbReference type="ARBA" id="ARBA00009995"/>
    </source>
</evidence>
<evidence type="ECO:0000313" key="7">
    <source>
        <dbReference type="EnsemblMetazoa" id="SMAR014337-PA"/>
    </source>
</evidence>
<organism evidence="7 8">
    <name type="scientific">Strigamia maritima</name>
    <name type="common">European centipede</name>
    <name type="synonym">Geophilus maritimus</name>
    <dbReference type="NCBI Taxonomy" id="126957"/>
    <lineage>
        <taxon>Eukaryota</taxon>
        <taxon>Metazoa</taxon>
        <taxon>Ecdysozoa</taxon>
        <taxon>Arthropoda</taxon>
        <taxon>Myriapoda</taxon>
        <taxon>Chilopoda</taxon>
        <taxon>Pleurostigmophora</taxon>
        <taxon>Geophilomorpha</taxon>
        <taxon>Linotaeniidae</taxon>
        <taxon>Strigamia</taxon>
    </lineage>
</organism>
<feature type="chain" id="PRO_5007365894" description="UDP-glucuronosyltransferase" evidence="5">
    <location>
        <begin position="21"/>
        <end position="517"/>
    </location>
</feature>
<dbReference type="Pfam" id="PF00201">
    <property type="entry name" value="UDPGT"/>
    <property type="match status" value="1"/>
</dbReference>
<evidence type="ECO:0000313" key="8">
    <source>
        <dbReference type="Proteomes" id="UP000014500"/>
    </source>
</evidence>
<dbReference type="OMA" id="CCHKFAK"/>
<comment type="similarity">
    <text evidence="1 4">Belongs to the UDP-glycosyltransferase family.</text>
</comment>
<gene>
    <name evidence="6" type="primary">UGT211A2</name>
</gene>
<comment type="catalytic activity">
    <reaction evidence="5">
        <text>glucuronate acceptor + UDP-alpha-D-glucuronate = acceptor beta-D-glucuronoside + UDP + H(+)</text>
        <dbReference type="Rhea" id="RHEA:21032"/>
        <dbReference type="ChEBI" id="CHEBI:15378"/>
        <dbReference type="ChEBI" id="CHEBI:58052"/>
        <dbReference type="ChEBI" id="CHEBI:58223"/>
        <dbReference type="ChEBI" id="CHEBI:132367"/>
        <dbReference type="ChEBI" id="CHEBI:132368"/>
        <dbReference type="EC" id="2.4.1.17"/>
    </reaction>
</comment>
<dbReference type="GO" id="GO:0016020">
    <property type="term" value="C:membrane"/>
    <property type="evidence" value="ECO:0007669"/>
    <property type="project" value="UniProtKB-SubCell"/>
</dbReference>
<evidence type="ECO:0000256" key="2">
    <source>
        <dbReference type="ARBA" id="ARBA00022676"/>
    </source>
</evidence>
<dbReference type="eggNOG" id="KOG1192">
    <property type="taxonomic scope" value="Eukaryota"/>
</dbReference>
<dbReference type="PROSITE" id="PS00375">
    <property type="entry name" value="UDPGT"/>
    <property type="match status" value="1"/>
</dbReference>
<keyword evidence="5" id="KW-0732">Signal</keyword>
<keyword evidence="2 4" id="KW-0328">Glycosyltransferase</keyword>
<dbReference type="InterPro" id="IPR050271">
    <property type="entry name" value="UDP-glycosyltransferase"/>
</dbReference>
<dbReference type="FunFam" id="3.40.50.2000:FF:000050">
    <property type="entry name" value="UDP-glucuronosyltransferase"/>
    <property type="match status" value="1"/>
</dbReference>
<reference evidence="7" key="4">
    <citation type="submission" date="2015-02" db="UniProtKB">
        <authorList>
            <consortium name="EnsemblMetazoa"/>
        </authorList>
    </citation>
    <scope>IDENTIFICATION</scope>
</reference>
<dbReference type="STRING" id="126957.T1JKF7"/>
<dbReference type="AlphaFoldDB" id="T1JKF7"/>
<dbReference type="CDD" id="cd03784">
    <property type="entry name" value="GT1_Gtf-like"/>
    <property type="match status" value="1"/>
</dbReference>
<reference evidence="8" key="1">
    <citation type="submission" date="2011-05" db="EMBL/GenBank/DDBJ databases">
        <authorList>
            <person name="Richards S.R."/>
            <person name="Qu J."/>
            <person name="Jiang H."/>
            <person name="Jhangiani S.N."/>
            <person name="Agravi P."/>
            <person name="Goodspeed R."/>
            <person name="Gross S."/>
            <person name="Mandapat C."/>
            <person name="Jackson L."/>
            <person name="Mathew T."/>
            <person name="Pu L."/>
            <person name="Thornton R."/>
            <person name="Saada N."/>
            <person name="Wilczek-Boney K.B."/>
            <person name="Lee S."/>
            <person name="Kovar C."/>
            <person name="Wu Y."/>
            <person name="Scherer S.E."/>
            <person name="Worley K.C."/>
            <person name="Muzny D.M."/>
            <person name="Gibbs R."/>
        </authorList>
    </citation>
    <scope>NUCLEOTIDE SEQUENCE</scope>
    <source>
        <strain evidence="8">Brora</strain>
    </source>
</reference>
<keyword evidence="8" id="KW-1185">Reference proteome</keyword>
<dbReference type="EMBL" id="KJ584817">
    <property type="protein sequence ID" value="AHX56943.1"/>
    <property type="molecule type" value="mRNA"/>
</dbReference>
<evidence type="ECO:0000256" key="4">
    <source>
        <dbReference type="RuleBase" id="RU003718"/>
    </source>
</evidence>
<dbReference type="EMBL" id="JH431975">
    <property type="status" value="NOT_ANNOTATED_CDS"/>
    <property type="molecule type" value="Genomic_DNA"/>
</dbReference>
<dbReference type="Proteomes" id="UP000014500">
    <property type="component" value="Unassembled WGS sequence"/>
</dbReference>